<name>A0A0E9X6X2_ANGAN</name>
<organism evidence="1">
    <name type="scientific">Anguilla anguilla</name>
    <name type="common">European freshwater eel</name>
    <name type="synonym">Muraena anguilla</name>
    <dbReference type="NCBI Taxonomy" id="7936"/>
    <lineage>
        <taxon>Eukaryota</taxon>
        <taxon>Metazoa</taxon>
        <taxon>Chordata</taxon>
        <taxon>Craniata</taxon>
        <taxon>Vertebrata</taxon>
        <taxon>Euteleostomi</taxon>
        <taxon>Actinopterygii</taxon>
        <taxon>Neopterygii</taxon>
        <taxon>Teleostei</taxon>
        <taxon>Anguilliformes</taxon>
        <taxon>Anguillidae</taxon>
        <taxon>Anguilla</taxon>
    </lineage>
</organism>
<accession>A0A0E9X6X2</accession>
<proteinExistence type="predicted"/>
<dbReference type="AlphaFoldDB" id="A0A0E9X6X2"/>
<protein>
    <submittedName>
        <fullName evidence="1">Uncharacterized protein</fullName>
    </submittedName>
</protein>
<evidence type="ECO:0000313" key="1">
    <source>
        <dbReference type="EMBL" id="JAH97433.1"/>
    </source>
</evidence>
<reference evidence="1" key="1">
    <citation type="submission" date="2014-11" db="EMBL/GenBank/DDBJ databases">
        <authorList>
            <person name="Amaro Gonzalez C."/>
        </authorList>
    </citation>
    <scope>NUCLEOTIDE SEQUENCE</scope>
</reference>
<sequence>MKGICRVRCSRELCLPAGSGFCRAVAMLLWLSLIKGTELGRVFSSCFLSAGGQTDTMLISNHHLKMLQHSVVGQRL</sequence>
<dbReference type="EMBL" id="GBXM01011144">
    <property type="protein sequence ID" value="JAH97433.1"/>
    <property type="molecule type" value="Transcribed_RNA"/>
</dbReference>
<reference evidence="1" key="2">
    <citation type="journal article" date="2015" name="Fish Shellfish Immunol.">
        <title>Early steps in the European eel (Anguilla anguilla)-Vibrio vulnificus interaction in the gills: Role of the RtxA13 toxin.</title>
        <authorList>
            <person name="Callol A."/>
            <person name="Pajuelo D."/>
            <person name="Ebbesson L."/>
            <person name="Teles M."/>
            <person name="MacKenzie S."/>
            <person name="Amaro C."/>
        </authorList>
    </citation>
    <scope>NUCLEOTIDE SEQUENCE</scope>
</reference>